<name>A0A2P6RF68_ROSCH</name>
<evidence type="ECO:0000256" key="6">
    <source>
        <dbReference type="PROSITE-ProRule" id="PRU00175"/>
    </source>
</evidence>
<dbReference type="EMBL" id="PDCK01000041">
    <property type="protein sequence ID" value="PRQ45076.1"/>
    <property type="molecule type" value="Genomic_DNA"/>
</dbReference>
<comment type="catalytic activity">
    <reaction evidence="1">
        <text>S-ubiquitinyl-[E2 ubiquitin-conjugating enzyme]-L-cysteine + [acceptor protein]-L-lysine = [E2 ubiquitin-conjugating enzyme]-L-cysteine + N(6)-ubiquitinyl-[acceptor protein]-L-lysine.</text>
        <dbReference type="EC" id="2.3.2.27"/>
    </reaction>
</comment>
<gene>
    <name evidence="8" type="ORF">RchiOBHm_Chr3g0486241</name>
</gene>
<dbReference type="PROSITE" id="PS50089">
    <property type="entry name" value="ZF_RING_2"/>
    <property type="match status" value="1"/>
</dbReference>
<keyword evidence="9" id="KW-1185">Reference proteome</keyword>
<dbReference type="AlphaFoldDB" id="A0A2P6RF68"/>
<dbReference type="GO" id="GO:0061630">
    <property type="term" value="F:ubiquitin protein ligase activity"/>
    <property type="evidence" value="ECO:0007669"/>
    <property type="project" value="UniProtKB-EC"/>
</dbReference>
<organism evidence="8 9">
    <name type="scientific">Rosa chinensis</name>
    <name type="common">China rose</name>
    <dbReference type="NCBI Taxonomy" id="74649"/>
    <lineage>
        <taxon>Eukaryota</taxon>
        <taxon>Viridiplantae</taxon>
        <taxon>Streptophyta</taxon>
        <taxon>Embryophyta</taxon>
        <taxon>Tracheophyta</taxon>
        <taxon>Spermatophyta</taxon>
        <taxon>Magnoliopsida</taxon>
        <taxon>eudicotyledons</taxon>
        <taxon>Gunneridae</taxon>
        <taxon>Pentapetalae</taxon>
        <taxon>rosids</taxon>
        <taxon>fabids</taxon>
        <taxon>Rosales</taxon>
        <taxon>Rosaceae</taxon>
        <taxon>Rosoideae</taxon>
        <taxon>Rosoideae incertae sedis</taxon>
        <taxon>Rosa</taxon>
    </lineage>
</organism>
<dbReference type="Gene3D" id="3.30.40.10">
    <property type="entry name" value="Zinc/RING finger domain, C3HC4 (zinc finger)"/>
    <property type="match status" value="1"/>
</dbReference>
<reference evidence="8 9" key="1">
    <citation type="journal article" date="2018" name="Nat. Genet.">
        <title>The Rosa genome provides new insights in the design of modern roses.</title>
        <authorList>
            <person name="Bendahmane M."/>
        </authorList>
    </citation>
    <scope>NUCLEOTIDE SEQUENCE [LARGE SCALE GENOMIC DNA]</scope>
    <source>
        <strain evidence="9">cv. Old Blush</strain>
    </source>
</reference>
<keyword evidence="3" id="KW-0479">Metal-binding</keyword>
<dbReference type="GO" id="GO:0008270">
    <property type="term" value="F:zinc ion binding"/>
    <property type="evidence" value="ECO:0007669"/>
    <property type="project" value="UniProtKB-KW"/>
</dbReference>
<evidence type="ECO:0000256" key="5">
    <source>
        <dbReference type="ARBA" id="ARBA00022833"/>
    </source>
</evidence>
<dbReference type="SMART" id="SM00184">
    <property type="entry name" value="RING"/>
    <property type="match status" value="1"/>
</dbReference>
<keyword evidence="5" id="KW-0862">Zinc</keyword>
<evidence type="ECO:0000313" key="9">
    <source>
        <dbReference type="Proteomes" id="UP000238479"/>
    </source>
</evidence>
<dbReference type="InterPro" id="IPR001841">
    <property type="entry name" value="Znf_RING"/>
</dbReference>
<dbReference type="Gramene" id="PRQ45076">
    <property type="protein sequence ID" value="PRQ45076"/>
    <property type="gene ID" value="RchiOBHm_Chr3g0486241"/>
</dbReference>
<dbReference type="GO" id="GO:0005737">
    <property type="term" value="C:cytoplasm"/>
    <property type="evidence" value="ECO:0007669"/>
    <property type="project" value="TreeGrafter"/>
</dbReference>
<protein>
    <recommendedName>
        <fullName evidence="2">RING-type E3 ubiquitin transferase</fullName>
        <ecNumber evidence="2">2.3.2.27</ecNumber>
    </recommendedName>
</protein>
<dbReference type="SUPFAM" id="SSF57850">
    <property type="entry name" value="RING/U-box"/>
    <property type="match status" value="1"/>
</dbReference>
<comment type="caution">
    <text evidence="8">The sequence shown here is derived from an EMBL/GenBank/DDBJ whole genome shotgun (WGS) entry which is preliminary data.</text>
</comment>
<dbReference type="PANTHER" id="PTHR15710:SF229">
    <property type="entry name" value="E3 UBIQUITIN-PROTEIN LIGASE RNF181-LIKE"/>
    <property type="match status" value="1"/>
</dbReference>
<dbReference type="GO" id="GO:0016567">
    <property type="term" value="P:protein ubiquitination"/>
    <property type="evidence" value="ECO:0007669"/>
    <property type="project" value="TreeGrafter"/>
</dbReference>
<evidence type="ECO:0000256" key="3">
    <source>
        <dbReference type="ARBA" id="ARBA00022723"/>
    </source>
</evidence>
<evidence type="ECO:0000259" key="7">
    <source>
        <dbReference type="PROSITE" id="PS50089"/>
    </source>
</evidence>
<dbReference type="EC" id="2.3.2.27" evidence="2"/>
<accession>A0A2P6RF68</accession>
<dbReference type="Proteomes" id="UP000238479">
    <property type="component" value="Chromosome 3"/>
</dbReference>
<evidence type="ECO:0000256" key="4">
    <source>
        <dbReference type="ARBA" id="ARBA00022771"/>
    </source>
</evidence>
<evidence type="ECO:0000256" key="2">
    <source>
        <dbReference type="ARBA" id="ARBA00012483"/>
    </source>
</evidence>
<proteinExistence type="predicted"/>
<dbReference type="PANTHER" id="PTHR15710">
    <property type="entry name" value="E3 UBIQUITIN-PROTEIN LIGASE PRAJA"/>
    <property type="match status" value="1"/>
</dbReference>
<keyword evidence="4 6" id="KW-0863">Zinc-finger</keyword>
<sequence>MGVPHDLHQGILQKLFEAVVAAVSANTIVVGVWECTTHLIGVGVDADGDVYGGDGEGDVYGGRADVFQYESSSRPKFIPASNSSIEGLEQMTLDITTITQTPSCVICLEDFAAFVDYQQKEPITRLPCGHHYHVHCIVQWLEFSHLCPLCRYPMPTEDDRSNCGGSEASIAR</sequence>
<dbReference type="InterPro" id="IPR013083">
    <property type="entry name" value="Znf_RING/FYVE/PHD"/>
</dbReference>
<feature type="domain" description="RING-type" evidence="7">
    <location>
        <begin position="104"/>
        <end position="151"/>
    </location>
</feature>
<evidence type="ECO:0000313" key="8">
    <source>
        <dbReference type="EMBL" id="PRQ45076.1"/>
    </source>
</evidence>
<dbReference type="Pfam" id="PF13639">
    <property type="entry name" value="zf-RING_2"/>
    <property type="match status" value="1"/>
</dbReference>
<evidence type="ECO:0000256" key="1">
    <source>
        <dbReference type="ARBA" id="ARBA00000900"/>
    </source>
</evidence>